<name>A0A552V857_9FLAO</name>
<protein>
    <submittedName>
        <fullName evidence="1">Uncharacterized protein</fullName>
    </submittedName>
</protein>
<dbReference type="OrthoDB" id="1361329at2"/>
<keyword evidence="2" id="KW-1185">Reference proteome</keyword>
<evidence type="ECO:0000313" key="2">
    <source>
        <dbReference type="Proteomes" id="UP000320643"/>
    </source>
</evidence>
<dbReference type="Proteomes" id="UP000320643">
    <property type="component" value="Unassembled WGS sequence"/>
</dbReference>
<gene>
    <name evidence="1" type="ORF">FMM05_04550</name>
</gene>
<evidence type="ECO:0000313" key="1">
    <source>
        <dbReference type="EMBL" id="TRW26652.1"/>
    </source>
</evidence>
<proteinExistence type="predicted"/>
<accession>A0A552V857</accession>
<comment type="caution">
    <text evidence="1">The sequence shown here is derived from an EMBL/GenBank/DDBJ whole genome shotgun (WGS) entry which is preliminary data.</text>
</comment>
<sequence>MEAATIERWISVIEDNDFIIDKDKRIENLINLWKFSGCCSYDAHVTDEALLSTATQSNIQVTFTDMCLKASPKSNYIRNIYSAITPVLNNKSDGAYYIEQHEQKNNFTATSLLQLEEEIINAIQGKLVTYNQVKKITKLHATPGIYTNVVVKDCNRNDIINAIQRTPFTADGNTQWLVLVLDRLVSQCDSFYISDDVLHPPFTSGYDKLFLFDFYKGEVLELSTCL</sequence>
<reference evidence="1 2" key="1">
    <citation type="submission" date="2019-07" db="EMBL/GenBank/DDBJ databases">
        <title>Flavobacterium sp. nov., isolated from glacier ice.</title>
        <authorList>
            <person name="Liu Q."/>
            <person name="Xin Y.-H."/>
        </authorList>
    </citation>
    <scope>NUCLEOTIDE SEQUENCE [LARGE SCALE GENOMIC DNA]</scope>
    <source>
        <strain evidence="1 2">ZT4R6</strain>
    </source>
</reference>
<dbReference type="AlphaFoldDB" id="A0A552V857"/>
<dbReference type="EMBL" id="VJVZ01000002">
    <property type="protein sequence ID" value="TRW26652.1"/>
    <property type="molecule type" value="Genomic_DNA"/>
</dbReference>
<organism evidence="1 2">
    <name type="scientific">Flavobacterium zepuense</name>
    <dbReference type="NCBI Taxonomy" id="2593302"/>
    <lineage>
        <taxon>Bacteria</taxon>
        <taxon>Pseudomonadati</taxon>
        <taxon>Bacteroidota</taxon>
        <taxon>Flavobacteriia</taxon>
        <taxon>Flavobacteriales</taxon>
        <taxon>Flavobacteriaceae</taxon>
        <taxon>Flavobacterium</taxon>
    </lineage>
</organism>
<dbReference type="RefSeq" id="WP_143372150.1">
    <property type="nucleotide sequence ID" value="NZ_VJVZ01000002.1"/>
</dbReference>